<protein>
    <recommendedName>
        <fullName evidence="7">Ankyrin</fullName>
    </recommendedName>
</protein>
<name>A0AAV9JJM9_9PEZI</name>
<evidence type="ECO:0000256" key="1">
    <source>
        <dbReference type="ARBA" id="ARBA00022737"/>
    </source>
</evidence>
<dbReference type="InterPro" id="IPR051165">
    <property type="entry name" value="Multifunctional_ANK_Repeat"/>
</dbReference>
<dbReference type="Gene3D" id="1.25.40.20">
    <property type="entry name" value="Ankyrin repeat-containing domain"/>
    <property type="match status" value="3"/>
</dbReference>
<dbReference type="Proteomes" id="UP001324427">
    <property type="component" value="Unassembled WGS sequence"/>
</dbReference>
<organism evidence="5 6">
    <name type="scientific">Oleoguttula mirabilis</name>
    <dbReference type="NCBI Taxonomy" id="1507867"/>
    <lineage>
        <taxon>Eukaryota</taxon>
        <taxon>Fungi</taxon>
        <taxon>Dikarya</taxon>
        <taxon>Ascomycota</taxon>
        <taxon>Pezizomycotina</taxon>
        <taxon>Dothideomycetes</taxon>
        <taxon>Dothideomycetidae</taxon>
        <taxon>Mycosphaerellales</taxon>
        <taxon>Teratosphaeriaceae</taxon>
        <taxon>Oleoguttula</taxon>
    </lineage>
</organism>
<keyword evidence="4" id="KW-0472">Membrane</keyword>
<gene>
    <name evidence="5" type="ORF">LTR36_003665</name>
</gene>
<comment type="caution">
    <text evidence="5">The sequence shown here is derived from an EMBL/GenBank/DDBJ whole genome shotgun (WGS) entry which is preliminary data.</text>
</comment>
<dbReference type="InterPro" id="IPR002110">
    <property type="entry name" value="Ankyrin_rpt"/>
</dbReference>
<evidence type="ECO:0000313" key="6">
    <source>
        <dbReference type="Proteomes" id="UP001324427"/>
    </source>
</evidence>
<dbReference type="AlphaFoldDB" id="A0AAV9JJM9"/>
<dbReference type="PANTHER" id="PTHR24123">
    <property type="entry name" value="ANKYRIN REPEAT-CONTAINING"/>
    <property type="match status" value="1"/>
</dbReference>
<evidence type="ECO:0008006" key="7">
    <source>
        <dbReference type="Google" id="ProtNLM"/>
    </source>
</evidence>
<feature type="region of interest" description="Disordered" evidence="3">
    <location>
        <begin position="516"/>
        <end position="553"/>
    </location>
</feature>
<dbReference type="SUPFAM" id="SSF48403">
    <property type="entry name" value="Ankyrin repeat"/>
    <property type="match status" value="2"/>
</dbReference>
<dbReference type="EMBL" id="JAVFHQ010000021">
    <property type="protein sequence ID" value="KAK4545114.1"/>
    <property type="molecule type" value="Genomic_DNA"/>
</dbReference>
<dbReference type="InterPro" id="IPR036770">
    <property type="entry name" value="Ankyrin_rpt-contain_sf"/>
</dbReference>
<reference evidence="5 6" key="1">
    <citation type="submission" date="2021-11" db="EMBL/GenBank/DDBJ databases">
        <title>Black yeast isolated from Biological Soil Crust.</title>
        <authorList>
            <person name="Kurbessoian T."/>
        </authorList>
    </citation>
    <scope>NUCLEOTIDE SEQUENCE [LARGE SCALE GENOMIC DNA]</scope>
    <source>
        <strain evidence="5 6">CCFEE 5522</strain>
    </source>
</reference>
<proteinExistence type="predicted"/>
<evidence type="ECO:0000256" key="3">
    <source>
        <dbReference type="SAM" id="MobiDB-lite"/>
    </source>
</evidence>
<dbReference type="PANTHER" id="PTHR24123:SF33">
    <property type="entry name" value="PROTEIN HOS4"/>
    <property type="match status" value="1"/>
</dbReference>
<sequence length="608" mass="67005">MLAKLLESKKRDVNKPDGGGHTAVCRAVQKLRLHCVELLLDHASTDLTLKDQVGKRTALDWTAEHIMHYEENSAAINSIASLLLNDKRTPKVSSRTVTLAIEQSELQLLDLFANAGLDYAYTDVHGRTFLHLAAVVGDCSVVQLIHHHASGQPAFNLDQPDKYGASVLHLSCREVSKASLDTITFLLKAGVDPLLPDHQGFTAAWRARSRSVELWSSDVKAIFRPHIDQVSLDADETIALEVSSLIRVGDLASLKAHLNTSSNPLSSETDQYTLCTILHLTLETLMPDNSKEEILTLLLPRSKHCINATTRYGRTCAHLAVLQSSPPCLKSIVEDGGVDMDIEDQWDMTAFDLAQGRERYELCIYLASKGARLPPLTNIRPEMLHAAVGCGELGVVKQLVSIGVNTYYRDPTNGLTTLQRAVELWEGAAQHVNDKLIRDKLFVSEDTFRKAKYGAPDVVRREVIVRFLQQAQKGAVKPPGQQRASQDLSTLIADVKALEPEQALEELELSLETKGLDPLPSYEDATQSRPKKPEKKPLPSAGRPRAHHGNGMDAYRAGIGNPFDVGLGVVIVVMSICVRVVAVVWLIVIRQEQSVRHDWSEARLATSD</sequence>
<evidence type="ECO:0000313" key="5">
    <source>
        <dbReference type="EMBL" id="KAK4545114.1"/>
    </source>
</evidence>
<dbReference type="SMART" id="SM00248">
    <property type="entry name" value="ANK"/>
    <property type="match status" value="6"/>
</dbReference>
<accession>A0AAV9JJM9</accession>
<keyword evidence="1" id="KW-0677">Repeat</keyword>
<keyword evidence="4" id="KW-1133">Transmembrane helix</keyword>
<keyword evidence="2" id="KW-0040">ANK repeat</keyword>
<evidence type="ECO:0000256" key="2">
    <source>
        <dbReference type="ARBA" id="ARBA00023043"/>
    </source>
</evidence>
<feature type="transmembrane region" description="Helical" evidence="4">
    <location>
        <begin position="565"/>
        <end position="588"/>
    </location>
</feature>
<keyword evidence="6" id="KW-1185">Reference proteome</keyword>
<keyword evidence="4" id="KW-0812">Transmembrane</keyword>
<evidence type="ECO:0000256" key="4">
    <source>
        <dbReference type="SAM" id="Phobius"/>
    </source>
</evidence>